<keyword evidence="7" id="KW-1185">Reference proteome</keyword>
<evidence type="ECO:0000313" key="7">
    <source>
        <dbReference type="Proteomes" id="UP001519460"/>
    </source>
</evidence>
<evidence type="ECO:0000256" key="1">
    <source>
        <dbReference type="ARBA" id="ARBA00006082"/>
    </source>
</evidence>
<dbReference type="InterPro" id="IPR036910">
    <property type="entry name" value="HMG_box_dom_sf"/>
</dbReference>
<dbReference type="PROSITE" id="PS50118">
    <property type="entry name" value="HMG_BOX_2"/>
    <property type="match status" value="1"/>
</dbReference>
<dbReference type="Pfam" id="PF01119">
    <property type="entry name" value="DNA_mis_repair"/>
    <property type="match status" value="1"/>
</dbReference>
<keyword evidence="3" id="KW-0238">DNA-binding</keyword>
<feature type="region of interest" description="Disordered" evidence="4">
    <location>
        <begin position="346"/>
        <end position="366"/>
    </location>
</feature>
<feature type="domain" description="HMG box" evidence="5">
    <location>
        <begin position="654"/>
        <end position="722"/>
    </location>
</feature>
<dbReference type="Gene3D" id="3.30.565.10">
    <property type="entry name" value="Histidine kinase-like ATPase, C-terminal domain"/>
    <property type="match status" value="1"/>
</dbReference>
<feature type="compositionally biased region" description="Polar residues" evidence="4">
    <location>
        <begin position="520"/>
        <end position="558"/>
    </location>
</feature>
<dbReference type="InterPro" id="IPR002099">
    <property type="entry name" value="MutL/Mlh/PMS"/>
</dbReference>
<dbReference type="Gene3D" id="1.10.30.10">
    <property type="entry name" value="High mobility group box domain"/>
    <property type="match status" value="1"/>
</dbReference>
<dbReference type="InterPro" id="IPR013507">
    <property type="entry name" value="DNA_mismatch_S5_2-like"/>
</dbReference>
<dbReference type="InterPro" id="IPR036890">
    <property type="entry name" value="HATPase_C_sf"/>
</dbReference>
<dbReference type="InterPro" id="IPR020568">
    <property type="entry name" value="Ribosomal_Su5_D2-typ_SF"/>
</dbReference>
<accession>A0ABD0MAG7</accession>
<feature type="compositionally biased region" description="Polar residues" evidence="4">
    <location>
        <begin position="354"/>
        <end position="366"/>
    </location>
</feature>
<dbReference type="Pfam" id="PF13589">
    <property type="entry name" value="HATPase_c_3"/>
    <property type="match status" value="1"/>
</dbReference>
<dbReference type="NCBIfam" id="TIGR00585">
    <property type="entry name" value="mutl"/>
    <property type="match status" value="1"/>
</dbReference>
<dbReference type="InterPro" id="IPR014721">
    <property type="entry name" value="Ribsml_uS5_D2-typ_fold_subgr"/>
</dbReference>
<dbReference type="Gene3D" id="3.30.230.10">
    <property type="match status" value="1"/>
</dbReference>
<dbReference type="InterPro" id="IPR038973">
    <property type="entry name" value="MutL/Mlh/Pms-like"/>
</dbReference>
<dbReference type="FunFam" id="3.30.230.10:FF:000030">
    <property type="entry name" value="PMS1 homolog 1, mismatch repair system component"/>
    <property type="match status" value="1"/>
</dbReference>
<dbReference type="PANTHER" id="PTHR10073">
    <property type="entry name" value="DNA MISMATCH REPAIR PROTEIN MLH, PMS, MUTL"/>
    <property type="match status" value="1"/>
</dbReference>
<comment type="similarity">
    <text evidence="1">Belongs to the DNA mismatch repair MutL/HexB family.</text>
</comment>
<dbReference type="AlphaFoldDB" id="A0ABD0MAG7"/>
<dbReference type="SMART" id="SM00398">
    <property type="entry name" value="HMG"/>
    <property type="match status" value="1"/>
</dbReference>
<feature type="compositionally biased region" description="Basic and acidic residues" evidence="4">
    <location>
        <begin position="416"/>
        <end position="427"/>
    </location>
</feature>
<dbReference type="GO" id="GO:0003677">
    <property type="term" value="F:DNA binding"/>
    <property type="evidence" value="ECO:0007669"/>
    <property type="project" value="UniProtKB-UniRule"/>
</dbReference>
<protein>
    <recommendedName>
        <fullName evidence="5">HMG box domain-containing protein</fullName>
    </recommendedName>
</protein>
<evidence type="ECO:0000256" key="2">
    <source>
        <dbReference type="ARBA" id="ARBA00022763"/>
    </source>
</evidence>
<evidence type="ECO:0000259" key="5">
    <source>
        <dbReference type="PROSITE" id="PS50118"/>
    </source>
</evidence>
<dbReference type="GO" id="GO:0006974">
    <property type="term" value="P:DNA damage response"/>
    <property type="evidence" value="ECO:0007669"/>
    <property type="project" value="UniProtKB-KW"/>
</dbReference>
<evidence type="ECO:0000313" key="6">
    <source>
        <dbReference type="EMBL" id="KAK7508742.1"/>
    </source>
</evidence>
<dbReference type="FunFam" id="3.30.565.10:FF:000017">
    <property type="entry name" value="PMS1 homolog 1, mismatch repair system component"/>
    <property type="match status" value="1"/>
</dbReference>
<evidence type="ECO:0000256" key="4">
    <source>
        <dbReference type="SAM" id="MobiDB-lite"/>
    </source>
</evidence>
<dbReference type="SUPFAM" id="SSF54211">
    <property type="entry name" value="Ribosomal protein S5 domain 2-like"/>
    <property type="match status" value="1"/>
</dbReference>
<dbReference type="SUPFAM" id="SSF47095">
    <property type="entry name" value="HMG-box"/>
    <property type="match status" value="1"/>
</dbReference>
<dbReference type="CDD" id="cd16926">
    <property type="entry name" value="HATPase_MutL-MLH-PMS-like"/>
    <property type="match status" value="1"/>
</dbReference>
<dbReference type="Pfam" id="PF00505">
    <property type="entry name" value="HMG_box"/>
    <property type="match status" value="1"/>
</dbReference>
<dbReference type="GO" id="GO:0005634">
    <property type="term" value="C:nucleus"/>
    <property type="evidence" value="ECO:0007669"/>
    <property type="project" value="UniProtKB-UniRule"/>
</dbReference>
<dbReference type="PROSITE" id="PS00058">
    <property type="entry name" value="DNA_MISMATCH_REPAIR_1"/>
    <property type="match status" value="1"/>
</dbReference>
<dbReference type="PANTHER" id="PTHR10073:SF54">
    <property type="entry name" value="PMS1 PROTEIN HOMOLOG 1"/>
    <property type="match status" value="1"/>
</dbReference>
<sequence>MEALPASTVRLLGSTQVITSVFSVVKELFENSLDAGATSVEVKLENYGLEKIEVRDNGSGIRAEDIPVFAKRHYTSKIKCHADLESLTTYGFRGEALASLCSVSEVFVTTKTAAQDVGYTYSLSDQGDVKSTTPSPLPQGTTVCAKNLFKNLPVRKQYHNMAKKKKEDFKNVENLLMAYGIILPALRITLRHNKELVWQKVSLQNSAVVMHSIHGKAVMGQMEWKRGEFQDPEMKIELCVPKPGSDVATMSRSTPDKSVHCVNGRPVIVKEIDKLVRQYYSNCHACDMSRHPVYFVRIELPAGDVDVNLEPNKTTVMTTNMTSLRERIEEMLLYLYGPLDQAPSWRYRDADDGGSSSKPEDQQPSNSELIQFQKNHDKLEVKSNSSANACSMSVPMEKGSASNSVTAPLDNGPHSVAHENAQRRLSESKQTSENMSNGCPLSETSGAENVSAVTKTPHADFVCDEPQQRMKTDELSISGNFDLGAEILDELLGSFPSTDSNSEKTVSSSNLAEKMELESTETNIDGNSGSVGQSSKEGTGLQSGPGVTSGESAGSSKGQGDGKNRSCVPEPPQAGPSGWSHGTSIMSGAGTPIQPVQLLAPSPSHFPGKRPLSPSHDQQVQRQTAPAEKRQNISSRRLCPAQSTLYDMINNVAVKRAMSAKEIFFKEKRPKVLEENPQADYEEVTEILAEAWNSLSDQEQAVFREKCWQDTQRYNKEAATAKNVAGKVKASAKTRPQVSARDRVAATSTQPTPKTLGKKKAVTYSSQCMVPFSMADLKSCLNHGTPSSQIHFQCPRVLAYLPSCKAWVCGRGAALDVLNLHRLSETMLYHRLLHQHKLVTHLCQPVRLLPSNLGSCWPVFEKLAESCLSLDPFSEISDSRIVANGFQVKCWKDGDGCLCGELVGVCSDVPTYGLPDLCEVLELISASDGSSLAQTRPLKVDNYLRGEAVRMSRQQTGDKSLEDVQDLLEQSASVLPPGCTTCLHDRPFFHPLLADLDAAR</sequence>
<dbReference type="InterPro" id="IPR009071">
    <property type="entry name" value="HMG_box_dom"/>
</dbReference>
<feature type="DNA-binding region" description="HMG box" evidence="3">
    <location>
        <begin position="654"/>
        <end position="722"/>
    </location>
</feature>
<dbReference type="EMBL" id="JACVVK020000001">
    <property type="protein sequence ID" value="KAK7508742.1"/>
    <property type="molecule type" value="Genomic_DNA"/>
</dbReference>
<organism evidence="6 7">
    <name type="scientific">Batillaria attramentaria</name>
    <dbReference type="NCBI Taxonomy" id="370345"/>
    <lineage>
        <taxon>Eukaryota</taxon>
        <taxon>Metazoa</taxon>
        <taxon>Spiralia</taxon>
        <taxon>Lophotrochozoa</taxon>
        <taxon>Mollusca</taxon>
        <taxon>Gastropoda</taxon>
        <taxon>Caenogastropoda</taxon>
        <taxon>Sorbeoconcha</taxon>
        <taxon>Cerithioidea</taxon>
        <taxon>Batillariidae</taxon>
        <taxon>Batillaria</taxon>
    </lineage>
</organism>
<keyword evidence="3" id="KW-0539">Nucleus</keyword>
<dbReference type="SUPFAM" id="SSF55874">
    <property type="entry name" value="ATPase domain of HSP90 chaperone/DNA topoisomerase II/histidine kinase"/>
    <property type="match status" value="1"/>
</dbReference>
<dbReference type="InterPro" id="IPR014762">
    <property type="entry name" value="DNA_mismatch_repair_CS"/>
</dbReference>
<keyword evidence="2" id="KW-0227">DNA damage</keyword>
<feature type="compositionally biased region" description="Polar residues" evidence="4">
    <location>
        <begin position="428"/>
        <end position="452"/>
    </location>
</feature>
<reference evidence="6 7" key="1">
    <citation type="journal article" date="2023" name="Sci. Data">
        <title>Genome assembly of the Korean intertidal mud-creeper Batillaria attramentaria.</title>
        <authorList>
            <person name="Patra A.K."/>
            <person name="Ho P.T."/>
            <person name="Jun S."/>
            <person name="Lee S.J."/>
            <person name="Kim Y."/>
            <person name="Won Y.J."/>
        </authorList>
    </citation>
    <scope>NUCLEOTIDE SEQUENCE [LARGE SCALE GENOMIC DNA]</scope>
    <source>
        <strain evidence="6">Wonlab-2016</strain>
    </source>
</reference>
<evidence type="ECO:0000256" key="3">
    <source>
        <dbReference type="PROSITE-ProRule" id="PRU00267"/>
    </source>
</evidence>
<name>A0ABD0MAG7_9CAEN</name>
<proteinExistence type="inferred from homology"/>
<feature type="compositionally biased region" description="Polar residues" evidence="4">
    <location>
        <begin position="615"/>
        <end position="624"/>
    </location>
</feature>
<dbReference type="SMART" id="SM01340">
    <property type="entry name" value="DNA_mis_repair"/>
    <property type="match status" value="1"/>
</dbReference>
<feature type="region of interest" description="Disordered" evidence="4">
    <location>
        <begin position="520"/>
        <end position="634"/>
    </location>
</feature>
<feature type="region of interest" description="Disordered" evidence="4">
    <location>
        <begin position="381"/>
        <end position="452"/>
    </location>
</feature>
<feature type="compositionally biased region" description="Polar residues" evidence="4">
    <location>
        <begin position="382"/>
        <end position="391"/>
    </location>
</feature>
<comment type="caution">
    <text evidence="6">The sequence shown here is derived from an EMBL/GenBank/DDBJ whole genome shotgun (WGS) entry which is preliminary data.</text>
</comment>
<dbReference type="Proteomes" id="UP001519460">
    <property type="component" value="Unassembled WGS sequence"/>
</dbReference>
<feature type="region of interest" description="Disordered" evidence="4">
    <location>
        <begin position="726"/>
        <end position="756"/>
    </location>
</feature>
<gene>
    <name evidence="6" type="ORF">BaRGS_00000308</name>
</gene>